<proteinExistence type="predicted"/>
<evidence type="ECO:0000313" key="3">
    <source>
        <dbReference type="Proteomes" id="UP000811844"/>
    </source>
</evidence>
<comment type="caution">
    <text evidence="2">The sequence shown here is derived from an EMBL/GenBank/DDBJ whole genome shotgun (WGS) entry which is preliminary data.</text>
</comment>
<sequence length="97" mass="11114">MNIVEYKAMKKLAITQLGADDAESLNFYAEKIEKQSKMIKWMSIILGITSLPLCLIIIGFPILISSVLLYFFSYKKVAKKARMFKEYINNDPELSSI</sequence>
<keyword evidence="1" id="KW-1133">Transmembrane helix</keyword>
<feature type="transmembrane region" description="Helical" evidence="1">
    <location>
        <begin position="44"/>
        <end position="72"/>
    </location>
</feature>
<dbReference type="Proteomes" id="UP000811844">
    <property type="component" value="Unassembled WGS sequence"/>
</dbReference>
<organism evidence="2 3">
    <name type="scientific">Shewanella intestini</name>
    <dbReference type="NCBI Taxonomy" id="2017544"/>
    <lineage>
        <taxon>Bacteria</taxon>
        <taxon>Pseudomonadati</taxon>
        <taxon>Pseudomonadota</taxon>
        <taxon>Gammaproteobacteria</taxon>
        <taxon>Alteromonadales</taxon>
        <taxon>Shewanellaceae</taxon>
        <taxon>Shewanella</taxon>
    </lineage>
</organism>
<gene>
    <name evidence="2" type="ORF">G3R48_10745</name>
</gene>
<accession>A0ABS5I3H0</accession>
<keyword evidence="1" id="KW-0472">Membrane</keyword>
<name>A0ABS5I3H0_9GAMM</name>
<evidence type="ECO:0000256" key="1">
    <source>
        <dbReference type="SAM" id="Phobius"/>
    </source>
</evidence>
<keyword evidence="3" id="KW-1185">Reference proteome</keyword>
<evidence type="ECO:0000313" key="2">
    <source>
        <dbReference type="EMBL" id="MBR9728451.1"/>
    </source>
</evidence>
<keyword evidence="1" id="KW-0812">Transmembrane</keyword>
<dbReference type="EMBL" id="JAAIKR010000010">
    <property type="protein sequence ID" value="MBR9728451.1"/>
    <property type="molecule type" value="Genomic_DNA"/>
</dbReference>
<evidence type="ECO:0008006" key="4">
    <source>
        <dbReference type="Google" id="ProtNLM"/>
    </source>
</evidence>
<reference evidence="2 3" key="1">
    <citation type="submission" date="2020-02" db="EMBL/GenBank/DDBJ databases">
        <title>Shewanella WXL01 sp. nov., a marine bacterium isolated from green algae in Luhuitou Fringing Reef (Northern South China Sea).</title>
        <authorList>
            <person name="Wang X."/>
        </authorList>
    </citation>
    <scope>NUCLEOTIDE SEQUENCE [LARGE SCALE GENOMIC DNA]</scope>
    <source>
        <strain evidence="2 3">MCCC 1A01895</strain>
    </source>
</reference>
<dbReference type="RefSeq" id="WP_153663950.1">
    <property type="nucleotide sequence ID" value="NZ_JAAIKR010000010.1"/>
</dbReference>
<protein>
    <recommendedName>
        <fullName evidence="4">DUF4342 domain-containing protein</fullName>
    </recommendedName>
</protein>